<evidence type="ECO:0000256" key="12">
    <source>
        <dbReference type="SAM" id="SignalP"/>
    </source>
</evidence>
<feature type="chain" id="PRO_5010358013" evidence="12">
    <location>
        <begin position="27"/>
        <end position="724"/>
    </location>
</feature>
<evidence type="ECO:0000256" key="4">
    <source>
        <dbReference type="ARBA" id="ARBA00022729"/>
    </source>
</evidence>
<dbReference type="FunFam" id="3.80.10.10:FF:000062">
    <property type="entry name" value="protein STRUBBELIG-RECEPTOR FAMILY 3"/>
    <property type="match status" value="1"/>
</dbReference>
<evidence type="ECO:0000256" key="8">
    <source>
        <dbReference type="ARBA" id="ARBA00023170"/>
    </source>
</evidence>
<dbReference type="SUPFAM" id="SSF56112">
    <property type="entry name" value="Protein kinase-like (PK-like)"/>
    <property type="match status" value="1"/>
</dbReference>
<evidence type="ECO:0000256" key="9">
    <source>
        <dbReference type="PROSITE-ProRule" id="PRU10141"/>
    </source>
</evidence>
<sequence length="724" mass="78485">MGTPKAAGAVLVFYAALVSVVSSVYGISDPSEVNALSTMFNDFNQNPRLTGWTQNNGDPCGAAWYGISCLPDNFITSIKIPGLMLNGKLEGWVLQNLEHLQVVDVSNNNITGEIPQQFPNNITEITMNNNLFTGSLPQLDQLSLVQIINLSNNELTGNINPQIFTALTNLITLDLSFNQLQGTLPDTVKNMVALQTLNLQNNQLSGQLPPTLSQLNNLQTFNIENNQFTGSLPAGFNPRTYKYGGNQLQAPSSSPGTPSTPQSTPATTKASGGGSSIKAWFTSTTHIIEVAAGGAALVLVLFSAFLFFCVIRKRRHPAKALDDQEAHHSSRRMQFPQSPVKEPVTSKRIFEAAPVDKGTIDEPKTETMKTLKAPPSFKGVMGVMNPKASTTSKAVNKSSIAVTAFSVADLQAATNSFSQENLIGEGSMGRVYRAEFANGQVLAVKKIDSFNASQVENEDDFLSVVQGLARLQHANAVELVGYCVEHDQRLLVYEYIGRGNLHELLHYSGDNFKGLTWNVRIKIALGSARALEYMHEVCAPPVVHRSFKSANILLDDELNPHVSDCGLAALSPSGSEREVSAQMLGSFGYSAPEYAMSGTYTVKSDVYSFGVVMLELLTGRKPLDSSRPRSEQSLVRWATPQLHDIDALARMVDPALKGKYPAKSLSRLADIVALCVQPEPEFRPPMSEVVQSLVRLMQRATLSKRSSDSGGAGMESIEPSENSI</sequence>
<dbReference type="PROSITE" id="PS00107">
    <property type="entry name" value="PROTEIN_KINASE_ATP"/>
    <property type="match status" value="1"/>
</dbReference>
<dbReference type="GO" id="GO:0005524">
    <property type="term" value="F:ATP binding"/>
    <property type="evidence" value="ECO:0007669"/>
    <property type="project" value="UniProtKB-UniRule"/>
</dbReference>
<keyword evidence="6 11" id="KW-1133">Transmembrane helix</keyword>
<dbReference type="Gene3D" id="1.10.510.10">
    <property type="entry name" value="Transferase(Phosphotransferase) domain 1"/>
    <property type="match status" value="1"/>
</dbReference>
<feature type="compositionally biased region" description="Low complexity" evidence="10">
    <location>
        <begin position="249"/>
        <end position="268"/>
    </location>
</feature>
<keyword evidence="4 12" id="KW-0732">Signal</keyword>
<dbReference type="FunFam" id="1.10.510.10:FF:000095">
    <property type="entry name" value="protein STRUBBELIG-RECEPTOR FAMILY 8"/>
    <property type="match status" value="1"/>
</dbReference>
<name>A0A1P8DYY8_9BRYO</name>
<dbReference type="InterPro" id="IPR011009">
    <property type="entry name" value="Kinase-like_dom_sf"/>
</dbReference>
<feature type="signal peptide" evidence="12">
    <location>
        <begin position="1"/>
        <end position="26"/>
    </location>
</feature>
<dbReference type="InterPro" id="IPR001611">
    <property type="entry name" value="Leu-rich_rpt"/>
</dbReference>
<keyword evidence="2" id="KW-0433">Leucine-rich repeat</keyword>
<evidence type="ECO:0000256" key="5">
    <source>
        <dbReference type="ARBA" id="ARBA00022737"/>
    </source>
</evidence>
<evidence type="ECO:0000256" key="10">
    <source>
        <dbReference type="SAM" id="MobiDB-lite"/>
    </source>
</evidence>
<dbReference type="EMBL" id="KX159266">
    <property type="protein sequence ID" value="APU94870.1"/>
    <property type="molecule type" value="mRNA"/>
</dbReference>
<feature type="binding site" evidence="9">
    <location>
        <position position="446"/>
    </location>
    <ligand>
        <name>ATP</name>
        <dbReference type="ChEBI" id="CHEBI:30616"/>
    </ligand>
</feature>
<keyword evidence="14" id="KW-0418">Kinase</keyword>
<protein>
    <submittedName>
        <fullName evidence="14">Leucine-rich repeat receptor-like protein kinase</fullName>
    </submittedName>
</protein>
<dbReference type="InterPro" id="IPR013210">
    <property type="entry name" value="LRR_N_plant-typ"/>
</dbReference>
<evidence type="ECO:0000256" key="11">
    <source>
        <dbReference type="SAM" id="Phobius"/>
    </source>
</evidence>
<feature type="region of interest" description="Disordered" evidence="10">
    <location>
        <begin position="702"/>
        <end position="724"/>
    </location>
</feature>
<evidence type="ECO:0000313" key="14">
    <source>
        <dbReference type="EMBL" id="APU94870.1"/>
    </source>
</evidence>
<comment type="subcellular location">
    <subcellularLocation>
        <location evidence="1">Membrane</location>
    </subcellularLocation>
</comment>
<dbReference type="InterPro" id="IPR032675">
    <property type="entry name" value="LRR_dom_sf"/>
</dbReference>
<evidence type="ECO:0000256" key="7">
    <source>
        <dbReference type="ARBA" id="ARBA00023136"/>
    </source>
</evidence>
<evidence type="ECO:0000256" key="1">
    <source>
        <dbReference type="ARBA" id="ARBA00004370"/>
    </source>
</evidence>
<dbReference type="Pfam" id="PF07714">
    <property type="entry name" value="PK_Tyr_Ser-Thr"/>
    <property type="match status" value="1"/>
</dbReference>
<keyword evidence="9" id="KW-0067">ATP-binding</keyword>
<dbReference type="AlphaFoldDB" id="A0A1P8DYY8"/>
<keyword evidence="3 11" id="KW-0812">Transmembrane</keyword>
<feature type="transmembrane region" description="Helical" evidence="11">
    <location>
        <begin position="290"/>
        <end position="311"/>
    </location>
</feature>
<keyword evidence="7 11" id="KW-0472">Membrane</keyword>
<evidence type="ECO:0000256" key="2">
    <source>
        <dbReference type="ARBA" id="ARBA00022614"/>
    </source>
</evidence>
<dbReference type="FunFam" id="3.30.200.20:FF:000125">
    <property type="entry name" value="Protein STRUBBELIG-RECEPTOR FAMILY 8"/>
    <property type="match status" value="1"/>
</dbReference>
<keyword evidence="9" id="KW-0547">Nucleotide-binding</keyword>
<dbReference type="Pfam" id="PF08263">
    <property type="entry name" value="LRRNT_2"/>
    <property type="match status" value="1"/>
</dbReference>
<evidence type="ECO:0000256" key="3">
    <source>
        <dbReference type="ARBA" id="ARBA00022692"/>
    </source>
</evidence>
<organism evidence="14">
    <name type="scientific">Pohlia nutans</name>
    <dbReference type="NCBI Taxonomy" id="140635"/>
    <lineage>
        <taxon>Eukaryota</taxon>
        <taxon>Viridiplantae</taxon>
        <taxon>Streptophyta</taxon>
        <taxon>Embryophyta</taxon>
        <taxon>Bryophyta</taxon>
        <taxon>Bryophytina</taxon>
        <taxon>Bryopsida</taxon>
        <taxon>Bryidae</taxon>
        <taxon>Bryanae</taxon>
        <taxon>Bryales</taxon>
        <taxon>Mniaceae</taxon>
        <taxon>Pohlia</taxon>
    </lineage>
</organism>
<dbReference type="Gene3D" id="3.30.200.20">
    <property type="entry name" value="Phosphorylase Kinase, domain 1"/>
    <property type="match status" value="1"/>
</dbReference>
<reference evidence="14" key="1">
    <citation type="submission" date="2016-04" db="EMBL/GenBank/DDBJ databases">
        <authorList>
            <person name="Evans L.H."/>
            <person name="Alamgir A."/>
            <person name="Owens N."/>
            <person name="Weber N.D."/>
            <person name="Virtaneva K."/>
            <person name="Barbian K."/>
            <person name="Babar A."/>
            <person name="Rosenke K."/>
        </authorList>
    </citation>
    <scope>NUCLEOTIDE SEQUENCE</scope>
    <source>
        <strain evidence="14">Antarctic moss No.L</strain>
    </source>
</reference>
<dbReference type="GO" id="GO:0004672">
    <property type="term" value="F:protein kinase activity"/>
    <property type="evidence" value="ECO:0007669"/>
    <property type="project" value="InterPro"/>
</dbReference>
<dbReference type="InterPro" id="IPR003591">
    <property type="entry name" value="Leu-rich_rpt_typical-subtyp"/>
</dbReference>
<feature type="region of interest" description="Disordered" evidence="10">
    <location>
        <begin position="243"/>
        <end position="275"/>
    </location>
</feature>
<dbReference type="PANTHER" id="PTHR48006:SF91">
    <property type="entry name" value="PROTEIN KINASE-LIKE"/>
    <property type="match status" value="1"/>
</dbReference>
<proteinExistence type="evidence at transcript level"/>
<dbReference type="PROSITE" id="PS50011">
    <property type="entry name" value="PROTEIN_KINASE_DOM"/>
    <property type="match status" value="1"/>
</dbReference>
<keyword evidence="5" id="KW-0677">Repeat</keyword>
<dbReference type="Gene3D" id="3.80.10.10">
    <property type="entry name" value="Ribonuclease Inhibitor"/>
    <property type="match status" value="2"/>
</dbReference>
<feature type="region of interest" description="Disordered" evidence="10">
    <location>
        <begin position="320"/>
        <end position="343"/>
    </location>
</feature>
<dbReference type="Pfam" id="PF00560">
    <property type="entry name" value="LRR_1"/>
    <property type="match status" value="2"/>
</dbReference>
<dbReference type="InterPro" id="IPR051824">
    <property type="entry name" value="LRR_Rcpt-Like_S/T_Kinase"/>
</dbReference>
<dbReference type="InterPro" id="IPR000719">
    <property type="entry name" value="Prot_kinase_dom"/>
</dbReference>
<dbReference type="SUPFAM" id="SSF52058">
    <property type="entry name" value="L domain-like"/>
    <property type="match status" value="1"/>
</dbReference>
<dbReference type="PANTHER" id="PTHR48006">
    <property type="entry name" value="LEUCINE-RICH REPEAT-CONTAINING PROTEIN DDB_G0281931-RELATED"/>
    <property type="match status" value="1"/>
</dbReference>
<dbReference type="InterPro" id="IPR001245">
    <property type="entry name" value="Ser-Thr/Tyr_kinase_cat_dom"/>
</dbReference>
<dbReference type="GO" id="GO:0016020">
    <property type="term" value="C:membrane"/>
    <property type="evidence" value="ECO:0007669"/>
    <property type="project" value="UniProtKB-SubCell"/>
</dbReference>
<keyword evidence="8 14" id="KW-0675">Receptor</keyword>
<dbReference type="InterPro" id="IPR017441">
    <property type="entry name" value="Protein_kinase_ATP_BS"/>
</dbReference>
<accession>A0A1P8DYY8</accession>
<feature type="domain" description="Protein kinase" evidence="13">
    <location>
        <begin position="417"/>
        <end position="696"/>
    </location>
</feature>
<keyword evidence="14" id="KW-0808">Transferase</keyword>
<dbReference type="SMART" id="SM00369">
    <property type="entry name" value="LRR_TYP"/>
    <property type="match status" value="4"/>
</dbReference>
<dbReference type="Pfam" id="PF13855">
    <property type="entry name" value="LRR_8"/>
    <property type="match status" value="1"/>
</dbReference>
<gene>
    <name evidence="14" type="primary">LRR-RLK42</name>
</gene>
<evidence type="ECO:0000259" key="13">
    <source>
        <dbReference type="PROSITE" id="PS50011"/>
    </source>
</evidence>
<dbReference type="SMR" id="A0A1P8DYY8"/>
<dbReference type="CDD" id="cd14066">
    <property type="entry name" value="STKc_IRAK"/>
    <property type="match status" value="1"/>
</dbReference>
<evidence type="ECO:0000256" key="6">
    <source>
        <dbReference type="ARBA" id="ARBA00022989"/>
    </source>
</evidence>